<dbReference type="SMART" id="SM00355">
    <property type="entry name" value="ZnF_C2H2"/>
    <property type="match status" value="17"/>
</dbReference>
<feature type="region of interest" description="Disordered" evidence="8">
    <location>
        <begin position="1100"/>
        <end position="1162"/>
    </location>
</feature>
<dbReference type="PANTHER" id="PTHR24376:SF235">
    <property type="entry name" value="C2H2-TYPE DOMAIN-CONTAINING PROTEIN"/>
    <property type="match status" value="1"/>
</dbReference>
<feature type="region of interest" description="Disordered" evidence="8">
    <location>
        <begin position="42"/>
        <end position="64"/>
    </location>
</feature>
<keyword evidence="3" id="KW-0677">Repeat</keyword>
<feature type="compositionally biased region" description="Acidic residues" evidence="8">
    <location>
        <begin position="224"/>
        <end position="237"/>
    </location>
</feature>
<dbReference type="SMART" id="SM00451">
    <property type="entry name" value="ZnF_U1"/>
    <property type="match status" value="5"/>
</dbReference>
<dbReference type="InterPro" id="IPR013087">
    <property type="entry name" value="Znf_C2H2_type"/>
</dbReference>
<evidence type="ECO:0000256" key="5">
    <source>
        <dbReference type="ARBA" id="ARBA00022833"/>
    </source>
</evidence>
<comment type="subcellular location">
    <subcellularLocation>
        <location evidence="1">Nucleus</location>
    </subcellularLocation>
</comment>
<dbReference type="RefSeq" id="XP_052132873.1">
    <property type="nucleotide sequence ID" value="XM_052276913.1"/>
</dbReference>
<dbReference type="Proteomes" id="UP000504606">
    <property type="component" value="Unplaced"/>
</dbReference>
<dbReference type="FunFam" id="3.30.160.60:FF:000110">
    <property type="entry name" value="Zinc finger protein-like"/>
    <property type="match status" value="1"/>
</dbReference>
<keyword evidence="10" id="KW-1185">Reference proteome</keyword>
<evidence type="ECO:0000259" key="9">
    <source>
        <dbReference type="PROSITE" id="PS50157"/>
    </source>
</evidence>
<feature type="domain" description="C2H2-type" evidence="9">
    <location>
        <begin position="920"/>
        <end position="949"/>
    </location>
</feature>
<evidence type="ECO:0000256" key="6">
    <source>
        <dbReference type="ARBA" id="ARBA00023242"/>
    </source>
</evidence>
<dbReference type="PROSITE" id="PS50157">
    <property type="entry name" value="ZINC_FINGER_C2H2_2"/>
    <property type="match status" value="8"/>
</dbReference>
<feature type="compositionally biased region" description="Pro residues" evidence="8">
    <location>
        <begin position="169"/>
        <end position="193"/>
    </location>
</feature>
<dbReference type="PANTHER" id="PTHR24376">
    <property type="entry name" value="ZINC FINGER PROTEIN"/>
    <property type="match status" value="1"/>
</dbReference>
<dbReference type="SUPFAM" id="SSF57667">
    <property type="entry name" value="beta-beta-alpha zinc fingers"/>
    <property type="match status" value="5"/>
</dbReference>
<dbReference type="InterPro" id="IPR003604">
    <property type="entry name" value="Matrin/U1-like-C_Znf_C2H2"/>
</dbReference>
<feature type="domain" description="C2H2-type" evidence="9">
    <location>
        <begin position="953"/>
        <end position="980"/>
    </location>
</feature>
<protein>
    <submittedName>
        <fullName evidence="11">Zinc finger protein 628</fullName>
    </submittedName>
</protein>
<dbReference type="GO" id="GO:0005634">
    <property type="term" value="C:nucleus"/>
    <property type="evidence" value="ECO:0007669"/>
    <property type="project" value="UniProtKB-SubCell"/>
</dbReference>
<dbReference type="OrthoDB" id="7788172at2759"/>
<accession>A0A9C6XBR9</accession>
<evidence type="ECO:0000256" key="7">
    <source>
        <dbReference type="PROSITE-ProRule" id="PRU00042"/>
    </source>
</evidence>
<dbReference type="GO" id="GO:0008270">
    <property type="term" value="F:zinc ion binding"/>
    <property type="evidence" value="ECO:0007669"/>
    <property type="project" value="UniProtKB-KW"/>
</dbReference>
<name>A0A9C6XBR9_FRAOC</name>
<feature type="domain" description="C2H2-type" evidence="9">
    <location>
        <begin position="664"/>
        <end position="692"/>
    </location>
</feature>
<feature type="region of interest" description="Disordered" evidence="8">
    <location>
        <begin position="311"/>
        <end position="331"/>
    </location>
</feature>
<keyword evidence="2" id="KW-0479">Metal-binding</keyword>
<dbReference type="KEGG" id="foc:113210874"/>
<feature type="domain" description="C2H2-type" evidence="9">
    <location>
        <begin position="892"/>
        <end position="915"/>
    </location>
</feature>
<gene>
    <name evidence="11" type="primary">LOC113210874</name>
</gene>
<feature type="region of interest" description="Disordered" evidence="8">
    <location>
        <begin position="78"/>
        <end position="258"/>
    </location>
</feature>
<evidence type="ECO:0000313" key="10">
    <source>
        <dbReference type="Proteomes" id="UP000504606"/>
    </source>
</evidence>
<proteinExistence type="predicted"/>
<keyword evidence="5" id="KW-0862">Zinc</keyword>
<feature type="region of interest" description="Disordered" evidence="8">
    <location>
        <begin position="808"/>
        <end position="829"/>
    </location>
</feature>
<dbReference type="GeneID" id="113210874"/>
<organism evidence="10 11">
    <name type="scientific">Frankliniella occidentalis</name>
    <name type="common">Western flower thrips</name>
    <name type="synonym">Euthrips occidentalis</name>
    <dbReference type="NCBI Taxonomy" id="133901"/>
    <lineage>
        <taxon>Eukaryota</taxon>
        <taxon>Metazoa</taxon>
        <taxon>Ecdysozoa</taxon>
        <taxon>Arthropoda</taxon>
        <taxon>Hexapoda</taxon>
        <taxon>Insecta</taxon>
        <taxon>Pterygota</taxon>
        <taxon>Neoptera</taxon>
        <taxon>Paraneoptera</taxon>
        <taxon>Thysanoptera</taxon>
        <taxon>Terebrantia</taxon>
        <taxon>Thripoidea</taxon>
        <taxon>Thripidae</taxon>
        <taxon>Frankliniella</taxon>
    </lineage>
</organism>
<dbReference type="PROSITE" id="PS00028">
    <property type="entry name" value="ZINC_FINGER_C2H2_1"/>
    <property type="match status" value="6"/>
</dbReference>
<feature type="domain" description="C2H2-type" evidence="9">
    <location>
        <begin position="762"/>
        <end position="788"/>
    </location>
</feature>
<feature type="compositionally biased region" description="Pro residues" evidence="8">
    <location>
        <begin position="1126"/>
        <end position="1135"/>
    </location>
</feature>
<evidence type="ECO:0000256" key="1">
    <source>
        <dbReference type="ARBA" id="ARBA00004123"/>
    </source>
</evidence>
<dbReference type="GO" id="GO:0000978">
    <property type="term" value="F:RNA polymerase II cis-regulatory region sequence-specific DNA binding"/>
    <property type="evidence" value="ECO:0007669"/>
    <property type="project" value="TreeGrafter"/>
</dbReference>
<evidence type="ECO:0000313" key="11">
    <source>
        <dbReference type="RefSeq" id="XP_052132873.1"/>
    </source>
</evidence>
<feature type="compositionally biased region" description="Basic residues" evidence="8">
    <location>
        <begin position="126"/>
        <end position="136"/>
    </location>
</feature>
<dbReference type="FunFam" id="3.30.160.60:FF:000446">
    <property type="entry name" value="Zinc finger protein"/>
    <property type="match status" value="1"/>
</dbReference>
<evidence type="ECO:0000256" key="4">
    <source>
        <dbReference type="ARBA" id="ARBA00022771"/>
    </source>
</evidence>
<feature type="domain" description="C2H2-type" evidence="9">
    <location>
        <begin position="981"/>
        <end position="1008"/>
    </location>
</feature>
<sequence length="1201" mass="132295">MAAPSPPAAAGAQDDDEDRHFCLRCRQTIEGLDEYVLHRRTGCSGPARRAPAAAPLQDDAEGGGLKAADFFSQLELRSSAKVNDGAPSTPGPPAGPAGPRGMLTRSKSSAPRSSPRAQLRPTPRAKAARTARRGVRRAATPLTTEEVDEEDNDSWRYPPKTHTGGKWGPQPPESDPRAPPPSAGGKWGPPPPSHTGGKWRPSSATEQVEQLAEQDDVGPSPQDAQDDSSAQEEEDREECQADKDLHPPPSHTRGKWAPGMANKVRAVLMADAAPARKYGSAVQYWCGSCNRRLASSRLYERHLKSDLHLRRTLPERQLDTGPLPPHHPGRHRSAVRYMHQPQPDHPGESPFREQRIRDGKLEQGHRLGERGQGHRVERCAVCRARVHRHQIGKHLVSHFHWRSTRTTEVGSVAADLILDNIEAVVRQSPFQCGLCKFYCNSSSVFRQHWASEDHRQQDKKVSSESGQYWCSPCEVGCFTTDEMENHLWCDAHREVEAAVNRSVAVVVTRRTSLRCKAIGCHAEFRYNAQLGRHERLHGHEVGPGPGGGWSTASDRYQARFRCADCGALRRSRLALQKHQLKQHAAGAGARGCFYCGVCKLDLFPSAAAAAEHRQTRAHRDAVRDRRERRRARLLARRCPHCRYPCHGLAKLRAHLEDKHPDRKHRCTLCGLAFTLPQEVSQHFRDVHRAAPPSAPAAPADGGSLVPREGEEPPFTCAPCGFATDWRAEMAFHRVLHGPPENPARVEGGAGGGGDVDRTALRYRCPICSKLCRKHALRSHLNVHTGERPFECRHCDKSFSRKDSCVKHELSEHEHQDDPPEDVRDEQERRLQDAISSIASTGGAPSTRPSPGRLPAVASADNFCTSPSMGVGWGVTTAPASGDEPGEPREREHLCDKCGKCFFTKTTLRQHQLSVHGVKPLACSWPGCAIRVRSPAELRAHVETHTGEGEAGAFECQTCHFFAKSKRLLKRHETLHTGEKRFKCEHCDFAARNSCALIRHRRVHTGAKPFCCPHCNYRCNNSENLRKHVLKTNKHPGKCLYECRFCSESSDAGGGDGGVFATNAAADFRSHLARAHAGQFRTLSAAASYVAGIYDKAADPAQTTQVLQPKPRKRARVDGADAATQMEPPPSSPGPPLSTLSTRPILAPRPPVEEEPPTSLLPKHTLLDGELFPAMGVDADFPGDVVYVQLVNDDEHIVVLQN</sequence>
<feature type="compositionally biased region" description="Low complexity" evidence="8">
    <location>
        <begin position="46"/>
        <end position="55"/>
    </location>
</feature>
<dbReference type="AlphaFoldDB" id="A0A9C6XBR9"/>
<feature type="domain" description="C2H2-type" evidence="9">
    <location>
        <begin position="789"/>
        <end position="819"/>
    </location>
</feature>
<keyword evidence="6" id="KW-0539">Nucleus</keyword>
<dbReference type="InterPro" id="IPR036236">
    <property type="entry name" value="Znf_C2H2_sf"/>
</dbReference>
<feature type="domain" description="C2H2-type" evidence="9">
    <location>
        <begin position="513"/>
        <end position="542"/>
    </location>
</feature>
<evidence type="ECO:0000256" key="8">
    <source>
        <dbReference type="SAM" id="MobiDB-lite"/>
    </source>
</evidence>
<feature type="compositionally biased region" description="Low complexity" evidence="8">
    <location>
        <begin position="97"/>
        <end position="125"/>
    </location>
</feature>
<dbReference type="Gene3D" id="3.30.160.60">
    <property type="entry name" value="Classic Zinc Finger"/>
    <property type="match status" value="7"/>
</dbReference>
<dbReference type="GO" id="GO:0001228">
    <property type="term" value="F:DNA-binding transcription activator activity, RNA polymerase II-specific"/>
    <property type="evidence" value="ECO:0007669"/>
    <property type="project" value="TreeGrafter"/>
</dbReference>
<evidence type="ECO:0000256" key="2">
    <source>
        <dbReference type="ARBA" id="ARBA00022723"/>
    </source>
</evidence>
<reference evidence="11" key="1">
    <citation type="submission" date="2025-08" db="UniProtKB">
        <authorList>
            <consortium name="RefSeq"/>
        </authorList>
    </citation>
    <scope>IDENTIFICATION</scope>
    <source>
        <tissue evidence="11">Whole organism</tissue>
    </source>
</reference>
<evidence type="ECO:0000256" key="3">
    <source>
        <dbReference type="ARBA" id="ARBA00022737"/>
    </source>
</evidence>
<keyword evidence="4 7" id="KW-0863">Zinc-finger</keyword>